<dbReference type="EMBL" id="BAND01000036">
    <property type="protein sequence ID" value="GAJ28748.1"/>
    <property type="molecule type" value="Genomic_DNA"/>
</dbReference>
<sequence length="209" mass="23751">MSLNRRSFLTALPLAALPVTALTIAAPRRARAEDIRLTPRMLGNPQAKVHVGEWFSLTCTHCAHFQQTVFPEVKAKLIDTGKIAYYYHDFPLDQLALLAAMLARSLPVDRYEPFINALLFSQDRWAFGQDTDPRKELQQMAALAGLSNAQFDAVEKDDTLRQAIIAQQDQDQSKYMIRGTPYFRFNDHPYTQELLTYDDFVKQVQQAGG</sequence>
<dbReference type="Proteomes" id="UP000019760">
    <property type="component" value="Unassembled WGS sequence"/>
</dbReference>
<evidence type="ECO:0000256" key="1">
    <source>
        <dbReference type="SAM" id="SignalP"/>
    </source>
</evidence>
<comment type="caution">
    <text evidence="3">The sequence shown here is derived from an EMBL/GenBank/DDBJ whole genome shotgun (WGS) entry which is preliminary data.</text>
</comment>
<evidence type="ECO:0000313" key="4">
    <source>
        <dbReference type="Proteomes" id="UP000019760"/>
    </source>
</evidence>
<name>A0A023D3L8_ACIMT</name>
<evidence type="ECO:0000313" key="3">
    <source>
        <dbReference type="EMBL" id="GAJ28748.1"/>
    </source>
</evidence>
<keyword evidence="4" id="KW-1185">Reference proteome</keyword>
<evidence type="ECO:0000259" key="2">
    <source>
        <dbReference type="Pfam" id="PF13462"/>
    </source>
</evidence>
<feature type="signal peptide" evidence="1">
    <location>
        <begin position="1"/>
        <end position="21"/>
    </location>
</feature>
<dbReference type="AlphaFoldDB" id="A0A023D3L8"/>
<proteinExistence type="predicted"/>
<dbReference type="Pfam" id="PF13462">
    <property type="entry name" value="Thioredoxin_4"/>
    <property type="match status" value="1"/>
</dbReference>
<dbReference type="InterPro" id="IPR036249">
    <property type="entry name" value="Thioredoxin-like_sf"/>
</dbReference>
<dbReference type="PROSITE" id="PS51318">
    <property type="entry name" value="TAT"/>
    <property type="match status" value="1"/>
</dbReference>
<feature type="domain" description="Thioredoxin-like fold" evidence="2">
    <location>
        <begin position="38"/>
        <end position="205"/>
    </location>
</feature>
<gene>
    <name evidence="3" type="ORF">Amme_036_036</name>
</gene>
<reference evidence="3 4" key="2">
    <citation type="journal article" date="2014" name="FEMS Microbiol. Lett.">
        <title>Draft genomic DNA sequence of the facultatively methylotrophic bacterium Acidomonas methanolica type strain MB58.</title>
        <authorList>
            <person name="Higashiura N."/>
            <person name="Hadano H."/>
            <person name="Hirakawa H."/>
            <person name="Matsutani M."/>
            <person name="Takabe S."/>
            <person name="Matsushita K."/>
            <person name="Azuma Y."/>
        </authorList>
    </citation>
    <scope>NUCLEOTIDE SEQUENCE [LARGE SCALE GENOMIC DNA]</scope>
    <source>
        <strain evidence="3 4">MB58</strain>
    </source>
</reference>
<dbReference type="Gene3D" id="3.40.30.10">
    <property type="entry name" value="Glutaredoxin"/>
    <property type="match status" value="1"/>
</dbReference>
<dbReference type="InterPro" id="IPR012336">
    <property type="entry name" value="Thioredoxin-like_fold"/>
</dbReference>
<protein>
    <submittedName>
        <fullName evidence="3">Thiol:disulfide interchange protein</fullName>
    </submittedName>
</protein>
<reference evidence="4" key="1">
    <citation type="journal article" date="2014" name="FEMS Microbiol. Lett.">
        <title>Draft Genomic DNA Sequence of the Facultatively Methylotrophic Bacterium Acidomonas methanolica type strain MB58.</title>
        <authorList>
            <person name="Higashiura N."/>
            <person name="Hadano H."/>
            <person name="Hirakawa H."/>
            <person name="Matsutani M."/>
            <person name="Takabe S."/>
            <person name="Matsushita K."/>
            <person name="Azuma Y."/>
        </authorList>
    </citation>
    <scope>NUCLEOTIDE SEQUENCE [LARGE SCALE GENOMIC DNA]</scope>
    <source>
        <strain evidence="4">MB58</strain>
    </source>
</reference>
<keyword evidence="1" id="KW-0732">Signal</keyword>
<dbReference type="RefSeq" id="WP_042057680.1">
    <property type="nucleotide sequence ID" value="NZ_BAND01000036.1"/>
</dbReference>
<dbReference type="InterPro" id="IPR006311">
    <property type="entry name" value="TAT_signal"/>
</dbReference>
<dbReference type="OrthoDB" id="8478320at2"/>
<accession>A0A023D3L8</accession>
<organism evidence="3 4">
    <name type="scientific">Acidomonas methanolica NBRC 104435</name>
    <dbReference type="NCBI Taxonomy" id="1231351"/>
    <lineage>
        <taxon>Bacteria</taxon>
        <taxon>Pseudomonadati</taxon>
        <taxon>Pseudomonadota</taxon>
        <taxon>Alphaproteobacteria</taxon>
        <taxon>Acetobacterales</taxon>
        <taxon>Acetobacteraceae</taxon>
        <taxon>Acidomonas</taxon>
    </lineage>
</organism>
<feature type="chain" id="PRO_5030001338" evidence="1">
    <location>
        <begin position="22"/>
        <end position="209"/>
    </location>
</feature>
<dbReference type="SUPFAM" id="SSF52833">
    <property type="entry name" value="Thioredoxin-like"/>
    <property type="match status" value="1"/>
</dbReference>